<feature type="region of interest" description="Disordered" evidence="1">
    <location>
        <begin position="1"/>
        <end position="41"/>
    </location>
</feature>
<reference evidence="2" key="1">
    <citation type="submission" date="2013-11" db="EMBL/GenBank/DDBJ databases">
        <title>Genome sequence of the fusiform rust pathogen reveals effectors for host alternation and coevolution with pine.</title>
        <authorList>
            <consortium name="DOE Joint Genome Institute"/>
            <person name="Smith K."/>
            <person name="Pendleton A."/>
            <person name="Kubisiak T."/>
            <person name="Anderson C."/>
            <person name="Salamov A."/>
            <person name="Aerts A."/>
            <person name="Riley R."/>
            <person name="Clum A."/>
            <person name="Lindquist E."/>
            <person name="Ence D."/>
            <person name="Campbell M."/>
            <person name="Kronenberg Z."/>
            <person name="Feau N."/>
            <person name="Dhillon B."/>
            <person name="Hamelin R."/>
            <person name="Burleigh J."/>
            <person name="Smith J."/>
            <person name="Yandell M."/>
            <person name="Nelson C."/>
            <person name="Grigoriev I."/>
            <person name="Davis J."/>
        </authorList>
    </citation>
    <scope>NUCLEOTIDE SEQUENCE</scope>
    <source>
        <strain evidence="2">G11</strain>
    </source>
</reference>
<dbReference type="EMBL" id="MU167235">
    <property type="protein sequence ID" value="KAG0148558.1"/>
    <property type="molecule type" value="Genomic_DNA"/>
</dbReference>
<feature type="compositionally biased region" description="Polar residues" evidence="1">
    <location>
        <begin position="8"/>
        <end position="18"/>
    </location>
</feature>
<sequence length="84" mass="9403">MMTPDDGITSTAATSEEINPQKRRREEDTREACSNASIGEDTDEEELGKKVYVCFLKQQSGMEVKLLIAASQVSTIIPQHFIHF</sequence>
<protein>
    <submittedName>
        <fullName evidence="2">Uncharacterized protein</fullName>
    </submittedName>
</protein>
<dbReference type="AlphaFoldDB" id="A0A9P6NM57"/>
<evidence type="ECO:0000313" key="3">
    <source>
        <dbReference type="Proteomes" id="UP000886653"/>
    </source>
</evidence>
<proteinExistence type="predicted"/>
<gene>
    <name evidence="2" type="ORF">CROQUDRAFT_390478</name>
</gene>
<comment type="caution">
    <text evidence="2">The sequence shown here is derived from an EMBL/GenBank/DDBJ whole genome shotgun (WGS) entry which is preliminary data.</text>
</comment>
<dbReference type="Proteomes" id="UP000886653">
    <property type="component" value="Unassembled WGS sequence"/>
</dbReference>
<accession>A0A9P6NM57</accession>
<organism evidence="2 3">
    <name type="scientific">Cronartium quercuum f. sp. fusiforme G11</name>
    <dbReference type="NCBI Taxonomy" id="708437"/>
    <lineage>
        <taxon>Eukaryota</taxon>
        <taxon>Fungi</taxon>
        <taxon>Dikarya</taxon>
        <taxon>Basidiomycota</taxon>
        <taxon>Pucciniomycotina</taxon>
        <taxon>Pucciniomycetes</taxon>
        <taxon>Pucciniales</taxon>
        <taxon>Coleosporiaceae</taxon>
        <taxon>Cronartium</taxon>
    </lineage>
</organism>
<evidence type="ECO:0000313" key="2">
    <source>
        <dbReference type="EMBL" id="KAG0148558.1"/>
    </source>
</evidence>
<keyword evidence="3" id="KW-1185">Reference proteome</keyword>
<name>A0A9P6NM57_9BASI</name>
<evidence type="ECO:0000256" key="1">
    <source>
        <dbReference type="SAM" id="MobiDB-lite"/>
    </source>
</evidence>